<dbReference type="GO" id="GO:0016746">
    <property type="term" value="F:acyltransferase activity"/>
    <property type="evidence" value="ECO:0007669"/>
    <property type="project" value="InterPro"/>
</dbReference>
<evidence type="ECO:0000256" key="2">
    <source>
        <dbReference type="ARBA" id="ARBA00022989"/>
    </source>
</evidence>
<feature type="transmembrane region" description="Helical" evidence="4">
    <location>
        <begin position="142"/>
        <end position="164"/>
    </location>
</feature>
<feature type="transmembrane region" description="Helical" evidence="4">
    <location>
        <begin position="334"/>
        <end position="359"/>
    </location>
</feature>
<dbReference type="InterPro" id="IPR050237">
    <property type="entry name" value="ATP-dep_AMP-bd_enzyme"/>
</dbReference>
<name>A0A212KCH7_9BACT</name>
<dbReference type="SUPFAM" id="SSF56801">
    <property type="entry name" value="Acetyl-CoA synthetase-like"/>
    <property type="match status" value="1"/>
</dbReference>
<protein>
    <recommendedName>
        <fullName evidence="5">Phospholipid/glycerol acyltransferase domain-containing protein</fullName>
    </recommendedName>
</protein>
<dbReference type="InterPro" id="IPR011701">
    <property type="entry name" value="MFS"/>
</dbReference>
<dbReference type="EMBL" id="FLUP01000001">
    <property type="protein sequence ID" value="SBW09347.1"/>
    <property type="molecule type" value="Genomic_DNA"/>
</dbReference>
<evidence type="ECO:0000259" key="5">
    <source>
        <dbReference type="SMART" id="SM00563"/>
    </source>
</evidence>
<keyword evidence="1 4" id="KW-0812">Transmembrane</keyword>
<reference evidence="6" key="1">
    <citation type="submission" date="2016-04" db="EMBL/GenBank/DDBJ databases">
        <authorList>
            <person name="Evans L.H."/>
            <person name="Alamgir A."/>
            <person name="Owens N."/>
            <person name="Weber N.D."/>
            <person name="Virtaneva K."/>
            <person name="Barbian K."/>
            <person name="Babar A."/>
            <person name="Rosenke K."/>
        </authorList>
    </citation>
    <scope>NUCLEOTIDE SEQUENCE</scope>
    <source>
        <strain evidence="6">92-2</strain>
    </source>
</reference>
<evidence type="ECO:0000313" key="6">
    <source>
        <dbReference type="EMBL" id="SBW09347.1"/>
    </source>
</evidence>
<feature type="transmembrane region" description="Helical" evidence="4">
    <location>
        <begin position="83"/>
        <end position="101"/>
    </location>
</feature>
<dbReference type="Pfam" id="PF07690">
    <property type="entry name" value="MFS_1"/>
    <property type="match status" value="1"/>
</dbReference>
<dbReference type="CDD" id="cd07989">
    <property type="entry name" value="LPLAT_AGPAT-like"/>
    <property type="match status" value="1"/>
</dbReference>
<dbReference type="Gene3D" id="3.30.300.30">
    <property type="match status" value="1"/>
</dbReference>
<dbReference type="InterPro" id="IPR002123">
    <property type="entry name" value="Plipid/glycerol_acylTrfase"/>
</dbReference>
<dbReference type="Pfam" id="PF01553">
    <property type="entry name" value="Acyltransferase"/>
    <property type="match status" value="1"/>
</dbReference>
<dbReference type="InterPro" id="IPR036259">
    <property type="entry name" value="MFS_trans_sf"/>
</dbReference>
<dbReference type="Gene3D" id="3.40.50.12780">
    <property type="entry name" value="N-terminal domain of ligase-like"/>
    <property type="match status" value="1"/>
</dbReference>
<dbReference type="InterPro" id="IPR045851">
    <property type="entry name" value="AMP-bd_C_sf"/>
</dbReference>
<feature type="transmembrane region" description="Helical" evidence="4">
    <location>
        <begin position="399"/>
        <end position="418"/>
    </location>
</feature>
<feature type="transmembrane region" description="Helical" evidence="4">
    <location>
        <begin position="371"/>
        <end position="393"/>
    </location>
</feature>
<dbReference type="Gene3D" id="1.20.1250.20">
    <property type="entry name" value="MFS general substrate transporter like domains"/>
    <property type="match status" value="1"/>
</dbReference>
<dbReference type="PANTHER" id="PTHR43767:SF1">
    <property type="entry name" value="NONRIBOSOMAL PEPTIDE SYNTHASE PES1 (EUROFUNG)-RELATED"/>
    <property type="match status" value="1"/>
</dbReference>
<dbReference type="Gene3D" id="1.10.1200.10">
    <property type="entry name" value="ACP-like"/>
    <property type="match status" value="1"/>
</dbReference>
<dbReference type="RefSeq" id="WP_227118246.1">
    <property type="nucleotide sequence ID" value="NZ_LT598928.1"/>
</dbReference>
<organism evidence="6">
    <name type="scientific">uncultured Desulfovibrio sp</name>
    <dbReference type="NCBI Taxonomy" id="167968"/>
    <lineage>
        <taxon>Bacteria</taxon>
        <taxon>Pseudomonadati</taxon>
        <taxon>Thermodesulfobacteriota</taxon>
        <taxon>Desulfovibrionia</taxon>
        <taxon>Desulfovibrionales</taxon>
        <taxon>Desulfovibrionaceae</taxon>
        <taxon>Desulfovibrio</taxon>
        <taxon>environmental samples</taxon>
    </lineage>
</organism>
<evidence type="ECO:0000256" key="3">
    <source>
        <dbReference type="ARBA" id="ARBA00023136"/>
    </source>
</evidence>
<keyword evidence="3 4" id="KW-0472">Membrane</keyword>
<feature type="transmembrane region" description="Helical" evidence="4">
    <location>
        <begin position="50"/>
        <end position="71"/>
    </location>
</feature>
<keyword evidence="2 4" id="KW-1133">Transmembrane helix</keyword>
<dbReference type="PROSITE" id="PS00455">
    <property type="entry name" value="AMP_BINDING"/>
    <property type="match status" value="1"/>
</dbReference>
<dbReference type="InterPro" id="IPR020845">
    <property type="entry name" value="AMP-binding_CS"/>
</dbReference>
<dbReference type="Pfam" id="PF00501">
    <property type="entry name" value="AMP-binding"/>
    <property type="match status" value="1"/>
</dbReference>
<feature type="domain" description="Phospholipid/glycerol acyltransferase" evidence="5">
    <location>
        <begin position="461"/>
        <end position="584"/>
    </location>
</feature>
<feature type="transmembrane region" description="Helical" evidence="4">
    <location>
        <begin position="184"/>
        <end position="207"/>
    </location>
</feature>
<proteinExistence type="predicted"/>
<dbReference type="CDD" id="cd06173">
    <property type="entry name" value="MFS_MefA_like"/>
    <property type="match status" value="1"/>
</dbReference>
<feature type="transmembrane region" description="Helical" evidence="4">
    <location>
        <begin position="107"/>
        <end position="130"/>
    </location>
</feature>
<sequence>MSQSPESLPAASGKKILLSMGTTYAMGTFNDNFFKQAALLLAASAGLESIQGIASAMFALPFVACSAWAGWLADRMPKNKMVIWSKFMELAAMLYGVWALVDMNWAGMVAVVFLMGLQSTIFSPALNGAIPENFPPQEVPRVNALLKLATTATILLGIAAGGVVLDLPEFSAFAAFIPQGDHGFGRLAVGAVAVFIAVIGLASAFGIGKSVVSAGANAPFPLLGPVHSVLHALECRGRDPHLFLTLAGEAFFYCLSSFALLCINNLGIIQLSFSLTVTSLLSVAMMIGICVGSVLAGRYEATSWRRIMVPAGAGLGLGLMLSGLAPLLPEALQFPWLFLLLTFSGICGGLYLIPLVSFIQVKPAATEKGKTLGISNCSCFSGILLSGLIFAWLGKVPPAWLLAGSGLAALVFISWAAVRISRMFSCGKRFSLLGLCLRLLLGLRYRVTTTGLETISGPGPILFMPNHPALIDPVIVYSLLANHAPRPLADERQMEGPLGRLAAKALRAVLIPDAMKDGAKARQGVEAGMQAVLDALQAGDNVLLYPAGRVYRSGRESLGGNSGAALILQKMPGLRVVLVRTTGLWGSAFGYGATGKAPHFGRVLLRGALVVVANLLFFTPRRPVTVEFVEAGDLPRTGDKRVLNPWLEQFYNQAERPAQEIPRFFWQGSEARILDAVPQNRAAEAADISAEVRAAVYAALREAADLPEAHLLSDDMTLGGDLGLDSLALMDLALSLEGAQGATIANLELLVTVRDCLLAASGQLGETCADSPAPAGWFAPAADQKLAIPKHAATIADAFLTQVRSAPAQPLLADRASLRSRRDILMGALILARRLRTLPGERLGIMLPAAPAVVTVWLAALLAGKTPVLFNWTVGQANLRHCITITGVSHILSATALQDRLERQGLGLASLPVQWVLLDKLAESLTICEKLCGALKARLLRNLKEYAVPETAAVLFTSGSESLPKAVPLSHANLLANARDIVEVLHLDPDDSVLAMLPPFHSFGLMVNIVLPLSLGIRAAFHPNPTEPGPLAALVRDYRLTLMAAPPTFLGAVLERAAGTENLASLRCAFVGAEKCQDHVYRAFAAQCPHAALCEGYGVTECSPVVSVNRPGDIVCGTIGHGMPSVTLALVREEDGNICGRVEAGQTGMLLVRGPSIFGGYLSDAPSPFVEFEGHTWYRTGDLVRLDETGRLTFQGRLKRFVKIGGEMISLPQIESVLLEIFGKRGDEPEQGPALAVEATAEESGSAIMLFTPMALSLPEVNAALRGAGLSSLYAIKRIVNVEAIPLLGSGKTDYRALKGSVDAV</sequence>
<dbReference type="GO" id="GO:0016878">
    <property type="term" value="F:acid-thiol ligase activity"/>
    <property type="evidence" value="ECO:0007669"/>
    <property type="project" value="UniProtKB-ARBA"/>
</dbReference>
<accession>A0A212KCH7</accession>
<dbReference type="PANTHER" id="PTHR43767">
    <property type="entry name" value="LONG-CHAIN-FATTY-ACID--COA LIGASE"/>
    <property type="match status" value="1"/>
</dbReference>
<dbReference type="InterPro" id="IPR000873">
    <property type="entry name" value="AMP-dep_synth/lig_dom"/>
</dbReference>
<dbReference type="InterPro" id="IPR036736">
    <property type="entry name" value="ACP-like_sf"/>
</dbReference>
<feature type="transmembrane region" description="Helical" evidence="4">
    <location>
        <begin position="273"/>
        <end position="295"/>
    </location>
</feature>
<dbReference type="SUPFAM" id="SSF69593">
    <property type="entry name" value="Glycerol-3-phosphate (1)-acyltransferase"/>
    <property type="match status" value="1"/>
</dbReference>
<feature type="transmembrane region" description="Helical" evidence="4">
    <location>
        <begin position="307"/>
        <end position="328"/>
    </location>
</feature>
<evidence type="ECO:0000256" key="1">
    <source>
        <dbReference type="ARBA" id="ARBA00022692"/>
    </source>
</evidence>
<gene>
    <name evidence="6" type="ORF">KM92DES2_12682</name>
</gene>
<dbReference type="SUPFAM" id="SSF47336">
    <property type="entry name" value="ACP-like"/>
    <property type="match status" value="1"/>
</dbReference>
<dbReference type="InterPro" id="IPR042099">
    <property type="entry name" value="ANL_N_sf"/>
</dbReference>
<feature type="transmembrane region" description="Helical" evidence="4">
    <location>
        <begin position="242"/>
        <end position="267"/>
    </location>
</feature>
<evidence type="ECO:0000256" key="4">
    <source>
        <dbReference type="SAM" id="Phobius"/>
    </source>
</evidence>
<dbReference type="SUPFAM" id="SSF103473">
    <property type="entry name" value="MFS general substrate transporter"/>
    <property type="match status" value="1"/>
</dbReference>
<dbReference type="SMART" id="SM00563">
    <property type="entry name" value="PlsC"/>
    <property type="match status" value="1"/>
</dbReference>
<dbReference type="GO" id="GO:0022857">
    <property type="term" value="F:transmembrane transporter activity"/>
    <property type="evidence" value="ECO:0007669"/>
    <property type="project" value="InterPro"/>
</dbReference>